<protein>
    <submittedName>
        <fullName evidence="8">Photosystem II protein H</fullName>
    </submittedName>
</protein>
<evidence type="ECO:0000256" key="3">
    <source>
        <dbReference type="ARBA" id="ARBA00022692"/>
    </source>
</evidence>
<dbReference type="NCBIfam" id="NF002728">
    <property type="entry name" value="PRK02624.1"/>
    <property type="match status" value="1"/>
</dbReference>
<dbReference type="GO" id="GO:0050821">
    <property type="term" value="P:protein stabilization"/>
    <property type="evidence" value="ECO:0007669"/>
    <property type="project" value="InterPro"/>
</dbReference>
<comment type="subcellular location">
    <subcellularLocation>
        <location evidence="1">Membrane</location>
        <topology evidence="1">Single-pass membrane protein</topology>
    </subcellularLocation>
</comment>
<organism evidence="8">
    <name type="scientific">Lotharella vacuolata</name>
    <dbReference type="NCBI Taxonomy" id="74820"/>
    <lineage>
        <taxon>Eukaryota</taxon>
        <taxon>Sar</taxon>
        <taxon>Rhizaria</taxon>
        <taxon>Cercozoa</taxon>
        <taxon>Chlorarachniophyceae</taxon>
        <taxon>Lotharella</taxon>
    </lineage>
</organism>
<dbReference type="SUPFAM" id="SSF161025">
    <property type="entry name" value="Photosystem II 10 kDa phosphoprotein PsbH"/>
    <property type="match status" value="1"/>
</dbReference>
<dbReference type="EMBL" id="AP014949">
    <property type="protein sequence ID" value="BAU62640.1"/>
    <property type="molecule type" value="Genomic_DNA"/>
</dbReference>
<evidence type="ECO:0000256" key="1">
    <source>
        <dbReference type="ARBA" id="ARBA00004167"/>
    </source>
</evidence>
<dbReference type="Pfam" id="PF00737">
    <property type="entry name" value="PsbH"/>
    <property type="match status" value="1"/>
</dbReference>
<keyword evidence="4 7" id="KW-1133">Transmembrane helix</keyword>
<proteinExistence type="predicted"/>
<keyword evidence="8" id="KW-0934">Plastid</keyword>
<reference evidence="8" key="1">
    <citation type="journal article" date="2016" name="J. Plant Res.">
        <title>Plastid genome sequences of Gymnochlora stellata, Lotharella vacuolata, and Partenskyella glossopodia reveal remarkable structural conservation among chlorarachniophyte species.</title>
        <authorList>
            <person name="Suzuki S."/>
            <person name="Hirakawa Y."/>
            <person name="Kofuji R."/>
            <person name="Sugita M."/>
            <person name="Ishida K."/>
        </authorList>
    </citation>
    <scope>NUCLEOTIDE SEQUENCE</scope>
    <source>
        <strain evidence="8">CCMP240</strain>
    </source>
</reference>
<accession>A0A140JZW3</accession>
<name>A0A140JZW3_9EUKA</name>
<dbReference type="GO" id="GO:0009523">
    <property type="term" value="C:photosystem II"/>
    <property type="evidence" value="ECO:0007669"/>
    <property type="project" value="UniProtKB-KW"/>
</dbReference>
<dbReference type="PANTHER" id="PTHR34469:SF4">
    <property type="entry name" value="PHOTOSYSTEM II REACTION CENTER PROTEIN H"/>
    <property type="match status" value="1"/>
</dbReference>
<feature type="transmembrane region" description="Helical" evidence="7">
    <location>
        <begin position="35"/>
        <end position="58"/>
    </location>
</feature>
<keyword evidence="3 7" id="KW-0812">Transmembrane</keyword>
<dbReference type="GeneID" id="27110165"/>
<evidence type="ECO:0000256" key="2">
    <source>
        <dbReference type="ARBA" id="ARBA00022531"/>
    </source>
</evidence>
<evidence type="ECO:0000256" key="7">
    <source>
        <dbReference type="SAM" id="Phobius"/>
    </source>
</evidence>
<evidence type="ECO:0000256" key="5">
    <source>
        <dbReference type="ARBA" id="ARBA00023136"/>
    </source>
</evidence>
<dbReference type="RefSeq" id="YP_009240506.1">
    <property type="nucleotide sequence ID" value="NC_029743.1"/>
</dbReference>
<dbReference type="AlphaFoldDB" id="A0A140JZW3"/>
<dbReference type="Gene3D" id="1.20.5.880">
    <property type="entry name" value="Photosystem II reaction center protein H"/>
    <property type="match status" value="1"/>
</dbReference>
<gene>
    <name evidence="8" type="primary">psbH</name>
</gene>
<dbReference type="InterPro" id="IPR001056">
    <property type="entry name" value="PSII_PsbH"/>
</dbReference>
<geneLocation type="plastid" evidence="8"/>
<evidence type="ECO:0000313" key="8">
    <source>
        <dbReference type="EMBL" id="BAU62640.1"/>
    </source>
</evidence>
<sequence>MATKTSKTITNKTSIVTPLGTLLRPLNSEYGKASIGWGTTGIMAIFMALFALFLTIILEIYNGSIILNNVVI</sequence>
<keyword evidence="6" id="KW-0604">Photosystem II</keyword>
<dbReference type="GO" id="GO:0015979">
    <property type="term" value="P:photosynthesis"/>
    <property type="evidence" value="ECO:0007669"/>
    <property type="project" value="UniProtKB-KW"/>
</dbReference>
<keyword evidence="2" id="KW-0602">Photosynthesis</keyword>
<dbReference type="InterPro" id="IPR036863">
    <property type="entry name" value="PSII_PsbH_sf"/>
</dbReference>
<evidence type="ECO:0000256" key="4">
    <source>
        <dbReference type="ARBA" id="ARBA00022989"/>
    </source>
</evidence>
<keyword evidence="5 7" id="KW-0472">Membrane</keyword>
<dbReference type="PANTHER" id="PTHR34469">
    <property type="entry name" value="PHOTOSYSTEM II REACTION CENTER PROTEIN H"/>
    <property type="match status" value="1"/>
</dbReference>
<dbReference type="GO" id="GO:0042301">
    <property type="term" value="F:phosphate ion binding"/>
    <property type="evidence" value="ECO:0007669"/>
    <property type="project" value="InterPro"/>
</dbReference>
<evidence type="ECO:0000256" key="6">
    <source>
        <dbReference type="ARBA" id="ARBA00023276"/>
    </source>
</evidence>